<evidence type="ECO:0000256" key="8">
    <source>
        <dbReference type="ARBA" id="ARBA00039362"/>
    </source>
</evidence>
<dbReference type="EMBL" id="CASHTH010000317">
    <property type="protein sequence ID" value="CAI7997499.1"/>
    <property type="molecule type" value="Genomic_DNA"/>
</dbReference>
<dbReference type="GO" id="GO:0004817">
    <property type="term" value="F:cysteine-tRNA ligase activity"/>
    <property type="evidence" value="ECO:0007669"/>
    <property type="project" value="InterPro"/>
</dbReference>
<accession>A0AA35QZJ7</accession>
<proteinExistence type="predicted"/>
<dbReference type="InterPro" id="IPR015273">
    <property type="entry name" value="Cys-tRNA-synt_Ia_DALR"/>
</dbReference>
<evidence type="ECO:0000259" key="9">
    <source>
        <dbReference type="SMART" id="SM00840"/>
    </source>
</evidence>
<dbReference type="SUPFAM" id="SSF52374">
    <property type="entry name" value="Nucleotidylyl transferase"/>
    <property type="match status" value="1"/>
</dbReference>
<dbReference type="SUPFAM" id="SSF47323">
    <property type="entry name" value="Anticodon-binding domain of a subclass of class I aminoacyl-tRNA synthetases"/>
    <property type="match status" value="1"/>
</dbReference>
<evidence type="ECO:0000256" key="2">
    <source>
        <dbReference type="ARBA" id="ARBA00004496"/>
    </source>
</evidence>
<evidence type="ECO:0000313" key="10">
    <source>
        <dbReference type="EMBL" id="CAI7997499.1"/>
    </source>
</evidence>
<dbReference type="Gene3D" id="1.20.120.1910">
    <property type="entry name" value="Cysteine-tRNA ligase, C-terminal anti-codon recognition domain"/>
    <property type="match status" value="1"/>
</dbReference>
<keyword evidence="11" id="KW-1185">Reference proteome</keyword>
<dbReference type="Pfam" id="PF09190">
    <property type="entry name" value="DALR_2"/>
    <property type="match status" value="1"/>
</dbReference>
<evidence type="ECO:0000256" key="5">
    <source>
        <dbReference type="ARBA" id="ARBA00022741"/>
    </source>
</evidence>
<comment type="subcellular location">
    <subcellularLocation>
        <location evidence="2">Cytoplasm</location>
    </subcellularLocation>
</comment>
<dbReference type="SMART" id="SM00840">
    <property type="entry name" value="DALR_2"/>
    <property type="match status" value="1"/>
</dbReference>
<keyword evidence="6" id="KW-0862">Zinc</keyword>
<evidence type="ECO:0000256" key="7">
    <source>
        <dbReference type="ARBA" id="ARBA00022840"/>
    </source>
</evidence>
<evidence type="ECO:0000256" key="3">
    <source>
        <dbReference type="ARBA" id="ARBA00022598"/>
    </source>
</evidence>
<dbReference type="InterPro" id="IPR014729">
    <property type="entry name" value="Rossmann-like_a/b/a_fold"/>
</dbReference>
<comment type="cofactor">
    <cofactor evidence="1">
        <name>Zn(2+)</name>
        <dbReference type="ChEBI" id="CHEBI:29105"/>
    </cofactor>
</comment>
<protein>
    <recommendedName>
        <fullName evidence="8">Cysteine--tRNA ligase, cytoplasmic</fullName>
    </recommendedName>
</protein>
<dbReference type="InterPro" id="IPR024909">
    <property type="entry name" value="Cys-tRNA/MSH_ligase"/>
</dbReference>
<dbReference type="PANTHER" id="PTHR10890:SF3">
    <property type="entry name" value="CYSTEINE--TRNA LIGASE, CYTOPLASMIC"/>
    <property type="match status" value="1"/>
</dbReference>
<keyword evidence="3 10" id="KW-0436">Ligase</keyword>
<gene>
    <name evidence="10" type="ORF">GBAR_LOCUS2164</name>
</gene>
<evidence type="ECO:0000256" key="6">
    <source>
        <dbReference type="ARBA" id="ARBA00022833"/>
    </source>
</evidence>
<organism evidence="10 11">
    <name type="scientific">Geodia barretti</name>
    <name type="common">Barrett's horny sponge</name>
    <dbReference type="NCBI Taxonomy" id="519541"/>
    <lineage>
        <taxon>Eukaryota</taxon>
        <taxon>Metazoa</taxon>
        <taxon>Porifera</taxon>
        <taxon>Demospongiae</taxon>
        <taxon>Heteroscleromorpha</taxon>
        <taxon>Tetractinellida</taxon>
        <taxon>Astrophorina</taxon>
        <taxon>Geodiidae</taxon>
        <taxon>Geodia</taxon>
    </lineage>
</organism>
<dbReference type="GO" id="GO:0005524">
    <property type="term" value="F:ATP binding"/>
    <property type="evidence" value="ECO:0007669"/>
    <property type="project" value="UniProtKB-KW"/>
</dbReference>
<dbReference type="GO" id="GO:0006423">
    <property type="term" value="P:cysteinyl-tRNA aminoacylation"/>
    <property type="evidence" value="ECO:0007669"/>
    <property type="project" value="InterPro"/>
</dbReference>
<evidence type="ECO:0000256" key="4">
    <source>
        <dbReference type="ARBA" id="ARBA00022723"/>
    </source>
</evidence>
<sequence length="169" mass="18561">MSKSLGNLVSVEEALDRCSPDALRIYFLSSHYRSPLQYSDEGSAAMERSLDRFHHALRPVDAGEDGIQDNEALDVDAYRARFMGAMDDDLNTPQAIAALFDLARDINREMDSGHAVAAAQATLRELGGILGLTFEERSVGSDELAAKPFIDLLVSTRTELRQARQFALG</sequence>
<keyword evidence="7" id="KW-0067">ATP-binding</keyword>
<dbReference type="GO" id="GO:0005829">
    <property type="term" value="C:cytosol"/>
    <property type="evidence" value="ECO:0007669"/>
    <property type="project" value="TreeGrafter"/>
</dbReference>
<dbReference type="InterPro" id="IPR032678">
    <property type="entry name" value="tRNA-synt_1_cat_dom"/>
</dbReference>
<evidence type="ECO:0000313" key="11">
    <source>
        <dbReference type="Proteomes" id="UP001174909"/>
    </source>
</evidence>
<dbReference type="Gene3D" id="3.40.50.620">
    <property type="entry name" value="HUPs"/>
    <property type="match status" value="1"/>
</dbReference>
<dbReference type="PANTHER" id="PTHR10890">
    <property type="entry name" value="CYSTEINYL-TRNA SYNTHETASE"/>
    <property type="match status" value="1"/>
</dbReference>
<dbReference type="GO" id="GO:0046872">
    <property type="term" value="F:metal ion binding"/>
    <property type="evidence" value="ECO:0007669"/>
    <property type="project" value="UniProtKB-KW"/>
</dbReference>
<dbReference type="Proteomes" id="UP001174909">
    <property type="component" value="Unassembled WGS sequence"/>
</dbReference>
<feature type="domain" description="Cysteinyl-tRNA synthetase class Ia DALR" evidence="9">
    <location>
        <begin position="81"/>
        <end position="145"/>
    </location>
</feature>
<keyword evidence="4" id="KW-0479">Metal-binding</keyword>
<dbReference type="Pfam" id="PF01406">
    <property type="entry name" value="tRNA-synt_1e"/>
    <property type="match status" value="1"/>
</dbReference>
<dbReference type="InterPro" id="IPR009080">
    <property type="entry name" value="tRNAsynth_Ia_anticodon-bd"/>
</dbReference>
<keyword evidence="5" id="KW-0547">Nucleotide-binding</keyword>
<evidence type="ECO:0000256" key="1">
    <source>
        <dbReference type="ARBA" id="ARBA00001947"/>
    </source>
</evidence>
<reference evidence="10" key="1">
    <citation type="submission" date="2023-03" db="EMBL/GenBank/DDBJ databases">
        <authorList>
            <person name="Steffen K."/>
            <person name="Cardenas P."/>
        </authorList>
    </citation>
    <scope>NUCLEOTIDE SEQUENCE</scope>
</reference>
<name>A0AA35QZJ7_GEOBA</name>
<comment type="caution">
    <text evidence="10">The sequence shown here is derived from an EMBL/GenBank/DDBJ whole genome shotgun (WGS) entry which is preliminary data.</text>
</comment>
<dbReference type="AlphaFoldDB" id="A0AA35QZJ7"/>